<reference evidence="11 12" key="1">
    <citation type="submission" date="2017-09" db="EMBL/GenBank/DDBJ databases">
        <title>Genomics of the genus Arcobacter.</title>
        <authorList>
            <person name="Perez-Cataluna A."/>
            <person name="Figueras M.J."/>
            <person name="Salas-Masso N."/>
        </authorList>
    </citation>
    <scope>NUCLEOTIDE SEQUENCE [LARGE SCALE GENOMIC DNA]</scope>
    <source>
        <strain evidence="11 12">DSM 18005</strain>
    </source>
</reference>
<sequence length="280" mass="31377">MNNLFSKGLLFITLISSLLVFCIFFLIIYLCIDVFSLDEIKSFFTLTWSVEEKKYGILVPLMGSFIVSFIALILGFIFSFSISSMIFLTKFTIIKLFLEKTVLLMATIPTVIYAFSALFIFVPFISLFKPSSTLSILVASVVLSLLLIPTMSLIFLNIFNNLAQKYMKCCLNLALSKEEFFFKFVIKNSIQQLAQGFLLATTRALGDTMIVLMLAGNALAVPSSIFDSTRSLTSHIALIFANDFESMAFKAIFLCALLLLSSNFILILIIRKIKGKDYAV</sequence>
<feature type="transmembrane region" description="Helical" evidence="9">
    <location>
        <begin position="101"/>
        <end position="128"/>
    </location>
</feature>
<dbReference type="InterPro" id="IPR000515">
    <property type="entry name" value="MetI-like"/>
</dbReference>
<proteinExistence type="inferred from homology"/>
<evidence type="ECO:0000256" key="2">
    <source>
        <dbReference type="ARBA" id="ARBA00007069"/>
    </source>
</evidence>
<dbReference type="InterPro" id="IPR051124">
    <property type="entry name" value="Phosphate_Transport_Permease"/>
</dbReference>
<dbReference type="PROSITE" id="PS50928">
    <property type="entry name" value="ABC_TM1"/>
    <property type="match status" value="1"/>
</dbReference>
<dbReference type="AlphaFoldDB" id="A0A2N1J5N6"/>
<feature type="transmembrane region" description="Helical" evidence="9">
    <location>
        <begin position="134"/>
        <end position="159"/>
    </location>
</feature>
<dbReference type="PANTHER" id="PTHR30425:SF1">
    <property type="entry name" value="PHOSPHATE TRANSPORT SYSTEM PERMEASE PROTEIN PSTC"/>
    <property type="match status" value="1"/>
</dbReference>
<evidence type="ECO:0000259" key="10">
    <source>
        <dbReference type="PROSITE" id="PS50928"/>
    </source>
</evidence>
<dbReference type="KEGG" id="ahs:AHALO_0858"/>
<protein>
    <recommendedName>
        <fullName evidence="10">ABC transmembrane type-1 domain-containing protein</fullName>
    </recommendedName>
</protein>
<keyword evidence="7 9" id="KW-1133">Transmembrane helix</keyword>
<evidence type="ECO:0000256" key="7">
    <source>
        <dbReference type="ARBA" id="ARBA00022989"/>
    </source>
</evidence>
<keyword evidence="12" id="KW-1185">Reference proteome</keyword>
<dbReference type="GO" id="GO:0055085">
    <property type="term" value="P:transmembrane transport"/>
    <property type="evidence" value="ECO:0007669"/>
    <property type="project" value="InterPro"/>
</dbReference>
<keyword evidence="6 9" id="KW-0812">Transmembrane</keyword>
<dbReference type="Pfam" id="PF00528">
    <property type="entry name" value="BPD_transp_1"/>
    <property type="match status" value="1"/>
</dbReference>
<evidence type="ECO:0000313" key="12">
    <source>
        <dbReference type="Proteomes" id="UP000233248"/>
    </source>
</evidence>
<dbReference type="GO" id="GO:0006817">
    <property type="term" value="P:phosphate ion transport"/>
    <property type="evidence" value="ECO:0007669"/>
    <property type="project" value="UniProtKB-KW"/>
</dbReference>
<name>A0A2N1J5N6_9BACT</name>
<evidence type="ECO:0000256" key="9">
    <source>
        <dbReference type="RuleBase" id="RU363032"/>
    </source>
</evidence>
<evidence type="ECO:0000313" key="11">
    <source>
        <dbReference type="EMBL" id="PKI81878.1"/>
    </source>
</evidence>
<evidence type="ECO:0000256" key="8">
    <source>
        <dbReference type="ARBA" id="ARBA00023136"/>
    </source>
</evidence>
<dbReference type="EMBL" id="NXIF01000007">
    <property type="protein sequence ID" value="PKI81878.1"/>
    <property type="molecule type" value="Genomic_DNA"/>
</dbReference>
<accession>A0A2N1J5N6</accession>
<feature type="transmembrane region" description="Helical" evidence="9">
    <location>
        <begin position="9"/>
        <end position="35"/>
    </location>
</feature>
<feature type="transmembrane region" description="Helical" evidence="9">
    <location>
        <begin position="55"/>
        <end position="80"/>
    </location>
</feature>
<evidence type="ECO:0000256" key="3">
    <source>
        <dbReference type="ARBA" id="ARBA00022448"/>
    </source>
</evidence>
<dbReference type="Proteomes" id="UP000233248">
    <property type="component" value="Unassembled WGS sequence"/>
</dbReference>
<comment type="similarity">
    <text evidence="2">Belongs to the binding-protein-dependent transport system permease family. CysTW subfamily.</text>
</comment>
<keyword evidence="5" id="KW-0592">Phosphate transport</keyword>
<dbReference type="OrthoDB" id="9785113at2"/>
<evidence type="ECO:0000256" key="1">
    <source>
        <dbReference type="ARBA" id="ARBA00004651"/>
    </source>
</evidence>
<dbReference type="CDD" id="cd06261">
    <property type="entry name" value="TM_PBP2"/>
    <property type="match status" value="1"/>
</dbReference>
<gene>
    <name evidence="11" type="ORF">CP960_01915</name>
</gene>
<dbReference type="Gene3D" id="1.10.3720.10">
    <property type="entry name" value="MetI-like"/>
    <property type="match status" value="1"/>
</dbReference>
<feature type="transmembrane region" description="Helical" evidence="9">
    <location>
        <begin position="246"/>
        <end position="270"/>
    </location>
</feature>
<feature type="domain" description="ABC transmembrane type-1" evidence="10">
    <location>
        <begin position="61"/>
        <end position="270"/>
    </location>
</feature>
<keyword evidence="3 9" id="KW-0813">Transport</keyword>
<dbReference type="PANTHER" id="PTHR30425">
    <property type="entry name" value="PHOSPHATE TRANSPORT SYSTEM PERMEASE PROTEIN PST"/>
    <property type="match status" value="1"/>
</dbReference>
<dbReference type="SUPFAM" id="SSF161098">
    <property type="entry name" value="MetI-like"/>
    <property type="match status" value="1"/>
</dbReference>
<organism evidence="11 12">
    <name type="scientific">Malaciobacter halophilus</name>
    <dbReference type="NCBI Taxonomy" id="197482"/>
    <lineage>
        <taxon>Bacteria</taxon>
        <taxon>Pseudomonadati</taxon>
        <taxon>Campylobacterota</taxon>
        <taxon>Epsilonproteobacteria</taxon>
        <taxon>Campylobacterales</taxon>
        <taxon>Arcobacteraceae</taxon>
        <taxon>Malaciobacter</taxon>
    </lineage>
</organism>
<comment type="subcellular location">
    <subcellularLocation>
        <location evidence="1 9">Cell membrane</location>
        <topology evidence="1 9">Multi-pass membrane protein</topology>
    </subcellularLocation>
</comment>
<evidence type="ECO:0000256" key="6">
    <source>
        <dbReference type="ARBA" id="ARBA00022692"/>
    </source>
</evidence>
<evidence type="ECO:0000256" key="5">
    <source>
        <dbReference type="ARBA" id="ARBA00022592"/>
    </source>
</evidence>
<dbReference type="InterPro" id="IPR035906">
    <property type="entry name" value="MetI-like_sf"/>
</dbReference>
<dbReference type="GO" id="GO:0005886">
    <property type="term" value="C:plasma membrane"/>
    <property type="evidence" value="ECO:0007669"/>
    <property type="project" value="UniProtKB-SubCell"/>
</dbReference>
<feature type="transmembrane region" description="Helical" evidence="9">
    <location>
        <begin position="204"/>
        <end position="226"/>
    </location>
</feature>
<comment type="caution">
    <text evidence="11">The sequence shown here is derived from an EMBL/GenBank/DDBJ whole genome shotgun (WGS) entry which is preliminary data.</text>
</comment>
<keyword evidence="8 9" id="KW-0472">Membrane</keyword>
<keyword evidence="4" id="KW-1003">Cell membrane</keyword>
<evidence type="ECO:0000256" key="4">
    <source>
        <dbReference type="ARBA" id="ARBA00022475"/>
    </source>
</evidence>